<dbReference type="RefSeq" id="WP_133793249.1">
    <property type="nucleotide sequence ID" value="NZ_SOCA01000001.1"/>
</dbReference>
<proteinExistence type="predicted"/>
<dbReference type="AlphaFoldDB" id="A0A4R7SST6"/>
<sequence length="144" mass="15570">MTQPVSQRGALLAKIGALLQVAQLIGLAATLATMNAAAGNFNIQPTATDATVAEVAKASTVMSNATHYLFFGTGIAVIGMIMVIVAATVYRYRANWFFWFLCVYGGAMTISYMFPFGLFFLIYALTKRKEFDLDPGPQPGTLVR</sequence>
<accession>A0A4R7SST6</accession>
<protein>
    <recommendedName>
        <fullName evidence="4">DUF4064 domain-containing protein</fullName>
    </recommendedName>
</protein>
<evidence type="ECO:0000313" key="3">
    <source>
        <dbReference type="Proteomes" id="UP000295662"/>
    </source>
</evidence>
<keyword evidence="1" id="KW-0472">Membrane</keyword>
<gene>
    <name evidence="2" type="ORF">EI77_00590</name>
</gene>
<evidence type="ECO:0000313" key="2">
    <source>
        <dbReference type="EMBL" id="TDU81287.1"/>
    </source>
</evidence>
<reference evidence="2 3" key="1">
    <citation type="submission" date="2019-03" db="EMBL/GenBank/DDBJ databases">
        <title>Genomic Encyclopedia of Archaeal and Bacterial Type Strains, Phase II (KMG-II): from individual species to whole genera.</title>
        <authorList>
            <person name="Goeker M."/>
        </authorList>
    </citation>
    <scope>NUCLEOTIDE SEQUENCE [LARGE SCALE GENOMIC DNA]</scope>
    <source>
        <strain evidence="2 3">ATCC 25309</strain>
    </source>
</reference>
<evidence type="ECO:0000256" key="1">
    <source>
        <dbReference type="SAM" id="Phobius"/>
    </source>
</evidence>
<dbReference type="Proteomes" id="UP000295662">
    <property type="component" value="Unassembled WGS sequence"/>
</dbReference>
<keyword evidence="3" id="KW-1185">Reference proteome</keyword>
<keyword evidence="1" id="KW-0812">Transmembrane</keyword>
<dbReference type="EMBL" id="SOCA01000001">
    <property type="protein sequence ID" value="TDU81287.1"/>
    <property type="molecule type" value="Genomic_DNA"/>
</dbReference>
<organism evidence="2 3">
    <name type="scientific">Prosthecobacter fusiformis</name>
    <dbReference type="NCBI Taxonomy" id="48464"/>
    <lineage>
        <taxon>Bacteria</taxon>
        <taxon>Pseudomonadati</taxon>
        <taxon>Verrucomicrobiota</taxon>
        <taxon>Verrucomicrobiia</taxon>
        <taxon>Verrucomicrobiales</taxon>
        <taxon>Verrucomicrobiaceae</taxon>
        <taxon>Prosthecobacter</taxon>
    </lineage>
</organism>
<keyword evidence="1" id="KW-1133">Transmembrane helix</keyword>
<dbReference type="OrthoDB" id="9851366at2"/>
<evidence type="ECO:0008006" key="4">
    <source>
        <dbReference type="Google" id="ProtNLM"/>
    </source>
</evidence>
<feature type="transmembrane region" description="Helical" evidence="1">
    <location>
        <begin position="68"/>
        <end position="90"/>
    </location>
</feature>
<comment type="caution">
    <text evidence="2">The sequence shown here is derived from an EMBL/GenBank/DDBJ whole genome shotgun (WGS) entry which is preliminary data.</text>
</comment>
<feature type="transmembrane region" description="Helical" evidence="1">
    <location>
        <begin position="96"/>
        <end position="125"/>
    </location>
</feature>
<name>A0A4R7SST6_9BACT</name>